<dbReference type="OrthoDB" id="3515453at2759"/>
<evidence type="ECO:0000259" key="2">
    <source>
        <dbReference type="Pfam" id="PF25484"/>
    </source>
</evidence>
<keyword evidence="4" id="KW-1185">Reference proteome</keyword>
<evidence type="ECO:0000256" key="1">
    <source>
        <dbReference type="SAM" id="SignalP"/>
    </source>
</evidence>
<sequence length="207" mass="22394">MKPTIAIILAVLSTLTTAQYYDLQSLGFRLFVKSTNTTINGTALGACHQGAAIEGLCLTGETAQNPPSSYTTFYHNVSSYANQPAGATNTDGPLSWILRAGGNLTVPSAMYLSLSSASNVANPTFSPGTEKYDVIAFNKDGSAYISVGLDDTVSPPTYFSPNLKVNNWYICLTRWSYQYYTLSWKVGLTGEPQNPSCQKVDVVRIFN</sequence>
<feature type="signal peptide" evidence="1">
    <location>
        <begin position="1"/>
        <end position="18"/>
    </location>
</feature>
<feature type="domain" description="DUF7907" evidence="2">
    <location>
        <begin position="27"/>
        <end position="204"/>
    </location>
</feature>
<dbReference type="AlphaFoldDB" id="A0A9P4W5R5"/>
<gene>
    <name evidence="3" type="ORF">E8E13_006841</name>
</gene>
<evidence type="ECO:0000313" key="4">
    <source>
        <dbReference type="Proteomes" id="UP000801428"/>
    </source>
</evidence>
<name>A0A9P4W5R5_CURKU</name>
<feature type="chain" id="PRO_5040417172" description="DUF7907 domain-containing protein" evidence="1">
    <location>
        <begin position="19"/>
        <end position="207"/>
    </location>
</feature>
<dbReference type="Proteomes" id="UP000801428">
    <property type="component" value="Unassembled WGS sequence"/>
</dbReference>
<evidence type="ECO:0000313" key="3">
    <source>
        <dbReference type="EMBL" id="KAF3000831.1"/>
    </source>
</evidence>
<comment type="caution">
    <text evidence="3">The sequence shown here is derived from an EMBL/GenBank/DDBJ whole genome shotgun (WGS) entry which is preliminary data.</text>
</comment>
<accession>A0A9P4W5R5</accession>
<reference evidence="3" key="1">
    <citation type="submission" date="2019-04" db="EMBL/GenBank/DDBJ databases">
        <title>Sequencing of skin fungus with MAO and IRED activity.</title>
        <authorList>
            <person name="Marsaioli A.J."/>
            <person name="Bonatto J.M.C."/>
            <person name="Reis Junior O."/>
        </authorList>
    </citation>
    <scope>NUCLEOTIDE SEQUENCE</scope>
    <source>
        <strain evidence="3">30M1</strain>
    </source>
</reference>
<proteinExistence type="predicted"/>
<dbReference type="InterPro" id="IPR057229">
    <property type="entry name" value="DUF7907"/>
</dbReference>
<dbReference type="Pfam" id="PF25484">
    <property type="entry name" value="DUF7907"/>
    <property type="match status" value="1"/>
</dbReference>
<protein>
    <recommendedName>
        <fullName evidence="2">DUF7907 domain-containing protein</fullName>
    </recommendedName>
</protein>
<keyword evidence="1" id="KW-0732">Signal</keyword>
<organism evidence="3 4">
    <name type="scientific">Curvularia kusanoi</name>
    <name type="common">Cochliobolus kusanoi</name>
    <dbReference type="NCBI Taxonomy" id="90978"/>
    <lineage>
        <taxon>Eukaryota</taxon>
        <taxon>Fungi</taxon>
        <taxon>Dikarya</taxon>
        <taxon>Ascomycota</taxon>
        <taxon>Pezizomycotina</taxon>
        <taxon>Dothideomycetes</taxon>
        <taxon>Pleosporomycetidae</taxon>
        <taxon>Pleosporales</taxon>
        <taxon>Pleosporineae</taxon>
        <taxon>Pleosporaceae</taxon>
        <taxon>Curvularia</taxon>
    </lineage>
</organism>
<dbReference type="EMBL" id="SWKU01000014">
    <property type="protein sequence ID" value="KAF3000831.1"/>
    <property type="molecule type" value="Genomic_DNA"/>
</dbReference>